<organism evidence="3 4">
    <name type="scientific">Amphilophus citrinellus</name>
    <name type="common">Midas cichlid</name>
    <name type="synonym">Cichlasoma citrinellum</name>
    <dbReference type="NCBI Taxonomy" id="61819"/>
    <lineage>
        <taxon>Eukaryota</taxon>
        <taxon>Metazoa</taxon>
        <taxon>Chordata</taxon>
        <taxon>Craniata</taxon>
        <taxon>Vertebrata</taxon>
        <taxon>Euteleostomi</taxon>
        <taxon>Actinopterygii</taxon>
        <taxon>Neopterygii</taxon>
        <taxon>Teleostei</taxon>
        <taxon>Neoteleostei</taxon>
        <taxon>Acanthomorphata</taxon>
        <taxon>Ovalentaria</taxon>
        <taxon>Cichlomorphae</taxon>
        <taxon>Cichliformes</taxon>
        <taxon>Cichlidae</taxon>
        <taxon>New World cichlids</taxon>
        <taxon>Cichlasomatinae</taxon>
        <taxon>Heroini</taxon>
        <taxon>Amphilophus</taxon>
    </lineage>
</organism>
<keyword evidence="4" id="KW-1185">Reference proteome</keyword>
<dbReference type="GO" id="GO:0051754">
    <property type="term" value="P:meiotic sister chromatid cohesion, centromeric"/>
    <property type="evidence" value="ECO:0007669"/>
    <property type="project" value="TreeGrafter"/>
</dbReference>
<dbReference type="SMART" id="SM00777">
    <property type="entry name" value="Mad3_BUB1_I"/>
    <property type="match status" value="1"/>
</dbReference>
<dbReference type="InterPro" id="IPR015661">
    <property type="entry name" value="Bub1/Mad3"/>
</dbReference>
<dbReference type="GeneTree" id="ENSGT00940000158912"/>
<feature type="region of interest" description="Disordered" evidence="1">
    <location>
        <begin position="266"/>
        <end position="294"/>
    </location>
</feature>
<dbReference type="Ensembl" id="ENSACIT00000019734.1">
    <property type="protein sequence ID" value="ENSACIP00000019215.1"/>
    <property type="gene ID" value="ENSACIG00000014953.1"/>
</dbReference>
<feature type="domain" description="BUB1 N-terminal" evidence="2">
    <location>
        <begin position="50"/>
        <end position="211"/>
    </location>
</feature>
<dbReference type="PANTHER" id="PTHR14030">
    <property type="entry name" value="MITOTIC CHECKPOINT SERINE/THREONINE-PROTEIN KINASE BUB1"/>
    <property type="match status" value="1"/>
</dbReference>
<dbReference type="PROSITE" id="PS51489">
    <property type="entry name" value="BUB1_N"/>
    <property type="match status" value="1"/>
</dbReference>
<dbReference type="InterPro" id="IPR013212">
    <property type="entry name" value="Mad3/Bub1_I"/>
</dbReference>
<evidence type="ECO:0000313" key="3">
    <source>
        <dbReference type="Ensembl" id="ENSACIP00000019215.1"/>
    </source>
</evidence>
<name>A0A3Q0SFW2_AMPCI</name>
<feature type="region of interest" description="Disordered" evidence="1">
    <location>
        <begin position="324"/>
        <end position="378"/>
    </location>
</feature>
<dbReference type="Proteomes" id="UP000261340">
    <property type="component" value="Unplaced"/>
</dbReference>
<sequence>MAEGGDVEWELSKENIQPLRRGRAISALHQALSQQQDGPTSVINQQRQAFESELRTYDGDDPLGVWDRYIKWTEQTFPQGGKESNLTTLLERVVTRFTEEKLYHNDPRYVDLWIKFAKNCPEPLEIYRYMQTQGIGVTQASLYIAWSEEYEDQGNFRKADLVYQEGFRKSAEPHDKLLQFHKALQARVSRQVMMNVEEVDSDDEPKQAERLSLADLKHRGKKKAVAPINRTGAAIRSISGGLKSQGAPVLGNASNSRLVIFDENKAQSAGPSEPTLEAWVAPPSSRAKENEQKPERWCDIKKSKFGHTVMPPPPPKPTFQPFVEESDQPPTMTPCKINPAVNTVLSARKPSREETPLKRLQDHQQQQKEAESGKQQEQSMYCKELLLSGAAEFCFEELRAERFFKKMAQGSEEGQKDEATVASASL</sequence>
<dbReference type="AlphaFoldDB" id="A0A3Q0SFW2"/>
<feature type="region of interest" description="Disordered" evidence="1">
    <location>
        <begin position="407"/>
        <end position="426"/>
    </location>
</feature>
<evidence type="ECO:0000259" key="2">
    <source>
        <dbReference type="PROSITE" id="PS51489"/>
    </source>
</evidence>
<dbReference type="STRING" id="61819.ENSACIP00000019215"/>
<feature type="compositionally biased region" description="Basic and acidic residues" evidence="1">
    <location>
        <begin position="350"/>
        <end position="374"/>
    </location>
</feature>
<dbReference type="PANTHER" id="PTHR14030:SF25">
    <property type="entry name" value="MITOTIC CHECKPOINT SERINE_THREONINE-PROTEIN KINASE BUB1 BETA"/>
    <property type="match status" value="1"/>
</dbReference>
<dbReference type="OMA" id="LIVIYEQ"/>
<proteinExistence type="predicted"/>
<reference evidence="3" key="1">
    <citation type="submission" date="2025-08" db="UniProtKB">
        <authorList>
            <consortium name="Ensembl"/>
        </authorList>
    </citation>
    <scope>IDENTIFICATION</scope>
</reference>
<protein>
    <submittedName>
        <fullName evidence="3">BUB1 mitotic checkpoint serine/threonine kinase Bb</fullName>
    </submittedName>
</protein>
<evidence type="ECO:0000313" key="4">
    <source>
        <dbReference type="Proteomes" id="UP000261340"/>
    </source>
</evidence>
<dbReference type="GO" id="GO:0007094">
    <property type="term" value="P:mitotic spindle assembly checkpoint signaling"/>
    <property type="evidence" value="ECO:0007669"/>
    <property type="project" value="InterPro"/>
</dbReference>
<dbReference type="GO" id="GO:0005634">
    <property type="term" value="C:nucleus"/>
    <property type="evidence" value="ECO:0007669"/>
    <property type="project" value="TreeGrafter"/>
</dbReference>
<dbReference type="FunFam" id="1.25.40.430:FF:000003">
    <property type="entry name" value="Checkpoint serine/threonine-protein kinase BUB1"/>
    <property type="match status" value="1"/>
</dbReference>
<dbReference type="Gene3D" id="1.25.40.430">
    <property type="match status" value="1"/>
</dbReference>
<accession>A0A3Q0SFW2</accession>
<dbReference type="GO" id="GO:0004672">
    <property type="term" value="F:protein kinase activity"/>
    <property type="evidence" value="ECO:0007669"/>
    <property type="project" value="TreeGrafter"/>
</dbReference>
<evidence type="ECO:0000256" key="1">
    <source>
        <dbReference type="SAM" id="MobiDB-lite"/>
    </source>
</evidence>
<reference evidence="3" key="2">
    <citation type="submission" date="2025-09" db="UniProtKB">
        <authorList>
            <consortium name="Ensembl"/>
        </authorList>
    </citation>
    <scope>IDENTIFICATION</scope>
</reference>
<dbReference type="Pfam" id="PF08311">
    <property type="entry name" value="Mad3_BUB1_I"/>
    <property type="match status" value="1"/>
</dbReference>